<evidence type="ECO:0000313" key="2">
    <source>
        <dbReference type="EMBL" id="GGS32929.1"/>
    </source>
</evidence>
<feature type="region of interest" description="Disordered" evidence="1">
    <location>
        <begin position="83"/>
        <end position="110"/>
    </location>
</feature>
<dbReference type="EMBL" id="BMTX01000002">
    <property type="protein sequence ID" value="GGS32929.1"/>
    <property type="molecule type" value="Genomic_DNA"/>
</dbReference>
<evidence type="ECO:0000313" key="3">
    <source>
        <dbReference type="Proteomes" id="UP000597853"/>
    </source>
</evidence>
<protein>
    <submittedName>
        <fullName evidence="2">Uncharacterized protein</fullName>
    </submittedName>
</protein>
<evidence type="ECO:0000256" key="1">
    <source>
        <dbReference type="SAM" id="MobiDB-lite"/>
    </source>
</evidence>
<name>A0ABQ2SPK4_STREZ</name>
<gene>
    <name evidence="2" type="ORF">GCM10010285_09560</name>
</gene>
<organism evidence="2 3">
    <name type="scientific">Streptomyces pseudogriseolus</name>
    <name type="common">Streptomyces gancidicus</name>
    <name type="synonym">Streptomyces rubiginosus</name>
    <dbReference type="NCBI Taxonomy" id="36817"/>
    <lineage>
        <taxon>Bacteria</taxon>
        <taxon>Bacillati</taxon>
        <taxon>Actinomycetota</taxon>
        <taxon>Actinomycetes</taxon>
        <taxon>Kitasatosporales</taxon>
        <taxon>Streptomycetaceae</taxon>
        <taxon>Streptomyces</taxon>
        <taxon>Streptomyces pseudogriseolus group</taxon>
    </lineage>
</organism>
<comment type="caution">
    <text evidence="2">The sequence shown here is derived from an EMBL/GenBank/DDBJ whole genome shotgun (WGS) entry which is preliminary data.</text>
</comment>
<proteinExistence type="predicted"/>
<keyword evidence="3" id="KW-1185">Reference proteome</keyword>
<reference evidence="3" key="1">
    <citation type="journal article" date="2019" name="Int. J. Syst. Evol. Microbiol.">
        <title>The Global Catalogue of Microorganisms (GCM) 10K type strain sequencing project: providing services to taxonomists for standard genome sequencing and annotation.</title>
        <authorList>
            <consortium name="The Broad Institute Genomics Platform"/>
            <consortium name="The Broad Institute Genome Sequencing Center for Infectious Disease"/>
            <person name="Wu L."/>
            <person name="Ma J."/>
        </authorList>
    </citation>
    <scope>NUCLEOTIDE SEQUENCE [LARGE SCALE GENOMIC DNA]</scope>
    <source>
        <strain evidence="3">JCM 4416</strain>
    </source>
</reference>
<sequence>MPWTTLPIRTLPSTVRYVRCSGLIRGRRIVGTVARSVLRTVIFAPISSASTTARTQHVDNDRPVGERWQAHIWSFARQRTTGGNGMANKIEIRPLDKKETTGDSGGNGGA</sequence>
<feature type="compositionally biased region" description="Basic and acidic residues" evidence="1">
    <location>
        <begin position="90"/>
        <end position="101"/>
    </location>
</feature>
<accession>A0ABQ2SPK4</accession>
<dbReference type="Proteomes" id="UP000597853">
    <property type="component" value="Unassembled WGS sequence"/>
</dbReference>